<accession>A0A8H7S4V9</accession>
<dbReference type="OrthoDB" id="2261271at2759"/>
<comment type="caution">
    <text evidence="1">The sequence shown here is derived from an EMBL/GenBank/DDBJ whole genome shotgun (WGS) entry which is preliminary data.</text>
</comment>
<gene>
    <name evidence="1" type="ORF">INT45_014122</name>
</gene>
<proteinExistence type="predicted"/>
<dbReference type="AlphaFoldDB" id="A0A8H7S4V9"/>
<dbReference type="Proteomes" id="UP000646827">
    <property type="component" value="Unassembled WGS sequence"/>
</dbReference>
<name>A0A8H7S4V9_9FUNG</name>
<protein>
    <submittedName>
        <fullName evidence="1">Uncharacterized protein</fullName>
    </submittedName>
</protein>
<organism evidence="1 2">
    <name type="scientific">Circinella minor</name>
    <dbReference type="NCBI Taxonomy" id="1195481"/>
    <lineage>
        <taxon>Eukaryota</taxon>
        <taxon>Fungi</taxon>
        <taxon>Fungi incertae sedis</taxon>
        <taxon>Mucoromycota</taxon>
        <taxon>Mucoromycotina</taxon>
        <taxon>Mucoromycetes</taxon>
        <taxon>Mucorales</taxon>
        <taxon>Lichtheimiaceae</taxon>
        <taxon>Circinella</taxon>
    </lineage>
</organism>
<reference evidence="1 2" key="1">
    <citation type="submission" date="2020-12" db="EMBL/GenBank/DDBJ databases">
        <title>Metabolic potential, ecology and presence of endohyphal bacteria is reflected in genomic diversity of Mucoromycotina.</title>
        <authorList>
            <person name="Muszewska A."/>
            <person name="Okrasinska A."/>
            <person name="Steczkiewicz K."/>
            <person name="Drgas O."/>
            <person name="Orlowska M."/>
            <person name="Perlinska-Lenart U."/>
            <person name="Aleksandrzak-Piekarczyk T."/>
            <person name="Szatraj K."/>
            <person name="Zielenkiewicz U."/>
            <person name="Pilsyk S."/>
            <person name="Malc E."/>
            <person name="Mieczkowski P."/>
            <person name="Kruszewska J.S."/>
            <person name="Biernat P."/>
            <person name="Pawlowska J."/>
        </authorList>
    </citation>
    <scope>NUCLEOTIDE SEQUENCE [LARGE SCALE GENOMIC DNA]</scope>
    <source>
        <strain evidence="1 2">CBS 142.35</strain>
    </source>
</reference>
<evidence type="ECO:0000313" key="2">
    <source>
        <dbReference type="Proteomes" id="UP000646827"/>
    </source>
</evidence>
<evidence type="ECO:0000313" key="1">
    <source>
        <dbReference type="EMBL" id="KAG2222225.1"/>
    </source>
</evidence>
<sequence length="348" mass="40781">MSALTLAFAENIYHHDDNNNNDDDNTTIGQATHYLSDNDVFPPLNATNANAYELVKDDVVFSEGSTVWVNHRSYAEAAETGGVAHEPIAVFTTSTPTALSSTVPLPSQPTLPTTTKYYNDNEEDYLDDVYYQVKGISPRKANGDSVAYARQLKQVELTHHRELRKTLENLPDVDQVLEEQEIKQESIQEMKELVDGFKKILIYLLPPHYNGENLRPDWYYNGTHQECHRRLRKRILQVYEDDNFAGVKRAWNKIEEWFALRVDNRKGRDSYKMHREVWRGYHETMKHLIQYTLIPQFEDYIGRLDYHQNKTRKQQLWMIRSTIPSKQYINSKTNRTNYALSILREYNL</sequence>
<keyword evidence="2" id="KW-1185">Reference proteome</keyword>
<dbReference type="EMBL" id="JAEPRB010000089">
    <property type="protein sequence ID" value="KAG2222225.1"/>
    <property type="molecule type" value="Genomic_DNA"/>
</dbReference>